<dbReference type="Proteomes" id="UP000638263">
    <property type="component" value="Unassembled WGS sequence"/>
</dbReference>
<feature type="region of interest" description="Disordered" evidence="1">
    <location>
        <begin position="1"/>
        <end position="21"/>
    </location>
</feature>
<keyword evidence="3" id="KW-1185">Reference proteome</keyword>
<reference evidence="2" key="1">
    <citation type="journal article" date="2014" name="Int. J. Syst. Evol. Microbiol.">
        <title>Complete genome sequence of Corynebacterium casei LMG S-19264T (=DSM 44701T), isolated from a smear-ripened cheese.</title>
        <authorList>
            <consortium name="US DOE Joint Genome Institute (JGI-PGF)"/>
            <person name="Walter F."/>
            <person name="Albersmeier A."/>
            <person name="Kalinowski J."/>
            <person name="Ruckert C."/>
        </authorList>
    </citation>
    <scope>NUCLEOTIDE SEQUENCE</scope>
    <source>
        <strain evidence="2">CGMCC 4.3508</strain>
    </source>
</reference>
<organism evidence="2 3">
    <name type="scientific">Nocardia jinanensis</name>
    <dbReference type="NCBI Taxonomy" id="382504"/>
    <lineage>
        <taxon>Bacteria</taxon>
        <taxon>Bacillati</taxon>
        <taxon>Actinomycetota</taxon>
        <taxon>Actinomycetes</taxon>
        <taxon>Mycobacteriales</taxon>
        <taxon>Nocardiaceae</taxon>
        <taxon>Nocardia</taxon>
    </lineage>
</organism>
<gene>
    <name evidence="2" type="ORF">GCM10011588_00540</name>
</gene>
<protein>
    <submittedName>
        <fullName evidence="2">Uncharacterized protein</fullName>
    </submittedName>
</protein>
<feature type="region of interest" description="Disordered" evidence="1">
    <location>
        <begin position="122"/>
        <end position="158"/>
    </location>
</feature>
<reference evidence="2" key="2">
    <citation type="submission" date="2020-09" db="EMBL/GenBank/DDBJ databases">
        <authorList>
            <person name="Sun Q."/>
            <person name="Zhou Y."/>
        </authorList>
    </citation>
    <scope>NUCLEOTIDE SEQUENCE</scope>
    <source>
        <strain evidence="2">CGMCC 4.3508</strain>
    </source>
</reference>
<comment type="caution">
    <text evidence="2">The sequence shown here is derived from an EMBL/GenBank/DDBJ whole genome shotgun (WGS) entry which is preliminary data.</text>
</comment>
<dbReference type="AlphaFoldDB" id="A0A917R4R0"/>
<sequence>MPKLVRAGIGPDESVPEGPGRAPLTLPVARRVLEICNVESLQMAVGPVSNENSPDTYTGNVMVLGAPITESARIARRELDRSPHESALLSPQRHDLGTELFECWATDRLALWPSDPASRPVETATLWAHPQNRADDTVRRGGRDRSGRELPYRNQVPS</sequence>
<evidence type="ECO:0000313" key="2">
    <source>
        <dbReference type="EMBL" id="GGK90203.1"/>
    </source>
</evidence>
<name>A0A917R4R0_9NOCA</name>
<accession>A0A917R4R0</accession>
<feature type="compositionally biased region" description="Basic and acidic residues" evidence="1">
    <location>
        <begin position="132"/>
        <end position="151"/>
    </location>
</feature>
<evidence type="ECO:0000313" key="3">
    <source>
        <dbReference type="Proteomes" id="UP000638263"/>
    </source>
</evidence>
<proteinExistence type="predicted"/>
<evidence type="ECO:0000256" key="1">
    <source>
        <dbReference type="SAM" id="MobiDB-lite"/>
    </source>
</evidence>
<dbReference type="EMBL" id="BMMH01000001">
    <property type="protein sequence ID" value="GGK90203.1"/>
    <property type="molecule type" value="Genomic_DNA"/>
</dbReference>